<proteinExistence type="predicted"/>
<organism evidence="1 2">
    <name type="scientific">Rhizoclosmatium globosum</name>
    <dbReference type="NCBI Taxonomy" id="329046"/>
    <lineage>
        <taxon>Eukaryota</taxon>
        <taxon>Fungi</taxon>
        <taxon>Fungi incertae sedis</taxon>
        <taxon>Chytridiomycota</taxon>
        <taxon>Chytridiomycota incertae sedis</taxon>
        <taxon>Chytridiomycetes</taxon>
        <taxon>Chytridiales</taxon>
        <taxon>Chytriomycetaceae</taxon>
        <taxon>Rhizoclosmatium</taxon>
    </lineage>
</organism>
<protein>
    <submittedName>
        <fullName evidence="1">Uncharacterized protein</fullName>
    </submittedName>
</protein>
<keyword evidence="2" id="KW-1185">Reference proteome</keyword>
<reference evidence="1 2" key="1">
    <citation type="submission" date="2016-07" db="EMBL/GenBank/DDBJ databases">
        <title>Pervasive Adenine N6-methylation of Active Genes in Fungi.</title>
        <authorList>
            <consortium name="DOE Joint Genome Institute"/>
            <person name="Mondo S.J."/>
            <person name="Dannebaum R.O."/>
            <person name="Kuo R.C."/>
            <person name="Labutti K."/>
            <person name="Haridas S."/>
            <person name="Kuo A."/>
            <person name="Salamov A."/>
            <person name="Ahrendt S.R."/>
            <person name="Lipzen A."/>
            <person name="Sullivan W."/>
            <person name="Andreopoulos W.B."/>
            <person name="Clum A."/>
            <person name="Lindquist E."/>
            <person name="Daum C."/>
            <person name="Ramamoorthy G.K."/>
            <person name="Gryganskyi A."/>
            <person name="Culley D."/>
            <person name="Magnuson J.K."/>
            <person name="James T.Y."/>
            <person name="O'Malley M.A."/>
            <person name="Stajich J.E."/>
            <person name="Spatafora J.W."/>
            <person name="Visel A."/>
            <person name="Grigoriev I.V."/>
        </authorList>
    </citation>
    <scope>NUCLEOTIDE SEQUENCE [LARGE SCALE GENOMIC DNA]</scope>
    <source>
        <strain evidence="1 2">JEL800</strain>
    </source>
</reference>
<accession>A0A1Y2CTV1</accession>
<dbReference type="EMBL" id="MCGO01000007">
    <property type="protein sequence ID" value="ORY50453.1"/>
    <property type="molecule type" value="Genomic_DNA"/>
</dbReference>
<dbReference type="AlphaFoldDB" id="A0A1Y2CTV1"/>
<dbReference type="Proteomes" id="UP000193642">
    <property type="component" value="Unassembled WGS sequence"/>
</dbReference>
<evidence type="ECO:0000313" key="2">
    <source>
        <dbReference type="Proteomes" id="UP000193642"/>
    </source>
</evidence>
<gene>
    <name evidence="1" type="ORF">BCR33DRAFT_713250</name>
</gene>
<name>A0A1Y2CTV1_9FUNG</name>
<sequence length="104" mass="11483">MIGNPPATPTPPPSVAALYERILFLEVQIHAMMEEMAALTGQESRTSVIQKDIDEGHSFRRNQATSNGEAPLQDSTFFENHSGKLFDPTTVLSSCYTFHASRTI</sequence>
<comment type="caution">
    <text evidence="1">The sequence shown here is derived from an EMBL/GenBank/DDBJ whole genome shotgun (WGS) entry which is preliminary data.</text>
</comment>
<evidence type="ECO:0000313" key="1">
    <source>
        <dbReference type="EMBL" id="ORY50453.1"/>
    </source>
</evidence>